<gene>
    <name evidence="1" type="ORF">GNP94_04890</name>
</gene>
<dbReference type="EMBL" id="WOAA01000002">
    <property type="protein sequence ID" value="MUG65342.1"/>
    <property type="molecule type" value="Genomic_DNA"/>
</dbReference>
<sequence length="73" mass="7695">MGQQAFSGNWTFLLFAENAAAQGPLKKVQTGQNNANGEQPPGIDVVTRGGCQNVLEADTVKGTIGSRDMPMMV</sequence>
<proteinExistence type="predicted"/>
<comment type="caution">
    <text evidence="1">The sequence shown here is derived from an EMBL/GenBank/DDBJ whole genome shotgun (WGS) entry which is preliminary data.</text>
</comment>
<organism evidence="1 2">
    <name type="scientific">Paenibacillus campinasensis</name>
    <dbReference type="NCBI Taxonomy" id="66347"/>
    <lineage>
        <taxon>Bacteria</taxon>
        <taxon>Bacillati</taxon>
        <taxon>Bacillota</taxon>
        <taxon>Bacilli</taxon>
        <taxon>Bacillales</taxon>
        <taxon>Paenibacillaceae</taxon>
        <taxon>Paenibacillus</taxon>
    </lineage>
</organism>
<reference evidence="1 2" key="1">
    <citation type="submission" date="2019-11" db="EMBL/GenBank/DDBJ databases">
        <title>Draft genome sequences of five Paenibacillus species of dairy origin.</title>
        <authorList>
            <person name="Olajide A.M."/>
            <person name="Chen S."/>
            <person name="Lapointe G."/>
        </authorList>
    </citation>
    <scope>NUCLEOTIDE SEQUENCE [LARGE SCALE GENOMIC DNA]</scope>
    <source>
        <strain evidence="1 2">3CS1</strain>
    </source>
</reference>
<evidence type="ECO:0000313" key="2">
    <source>
        <dbReference type="Proteomes" id="UP000435177"/>
    </source>
</evidence>
<name>A0ABW9SWX8_9BACL</name>
<accession>A0ABW9SWX8</accession>
<protein>
    <submittedName>
        <fullName evidence="1">Uncharacterized protein</fullName>
    </submittedName>
</protein>
<keyword evidence="2" id="KW-1185">Reference proteome</keyword>
<evidence type="ECO:0000313" key="1">
    <source>
        <dbReference type="EMBL" id="MUG65342.1"/>
    </source>
</evidence>
<dbReference type="Proteomes" id="UP000435177">
    <property type="component" value="Unassembled WGS sequence"/>
</dbReference>